<evidence type="ECO:0000256" key="4">
    <source>
        <dbReference type="ARBA" id="ARBA00022741"/>
    </source>
</evidence>
<protein>
    <submittedName>
        <fullName evidence="11">Uncharacterized protein</fullName>
    </submittedName>
</protein>
<dbReference type="PANTHER" id="PTHR23155">
    <property type="entry name" value="DISEASE RESISTANCE PROTEIN RP"/>
    <property type="match status" value="1"/>
</dbReference>
<dbReference type="PRINTS" id="PR00364">
    <property type="entry name" value="DISEASERSIST"/>
</dbReference>
<dbReference type="GO" id="GO:0042742">
    <property type="term" value="P:defense response to bacterium"/>
    <property type="evidence" value="ECO:0007669"/>
    <property type="project" value="UniProtKB-ARBA"/>
</dbReference>
<dbReference type="GO" id="GO:0009626">
    <property type="term" value="P:plant-type hypersensitive response"/>
    <property type="evidence" value="ECO:0007669"/>
    <property type="project" value="UniProtKB-ARBA"/>
</dbReference>
<dbReference type="Gene3D" id="3.40.50.300">
    <property type="entry name" value="P-loop containing nucleotide triphosphate hydrolases"/>
    <property type="match status" value="1"/>
</dbReference>
<dbReference type="InterPro" id="IPR058922">
    <property type="entry name" value="WHD_DRP"/>
</dbReference>
<dbReference type="SUPFAM" id="SSF52540">
    <property type="entry name" value="P-loop containing nucleoside triphosphate hydrolases"/>
    <property type="match status" value="1"/>
</dbReference>
<dbReference type="InterPro" id="IPR032675">
    <property type="entry name" value="LRR_dom_sf"/>
</dbReference>
<evidence type="ECO:0000313" key="11">
    <source>
        <dbReference type="EMBL" id="CAD6252826.1"/>
    </source>
</evidence>
<evidence type="ECO:0000256" key="6">
    <source>
        <dbReference type="ARBA" id="ARBA00023054"/>
    </source>
</evidence>
<dbReference type="InterPro" id="IPR002182">
    <property type="entry name" value="NB-ARC"/>
</dbReference>
<dbReference type="InterPro" id="IPR042197">
    <property type="entry name" value="Apaf_helical"/>
</dbReference>
<keyword evidence="3" id="KW-0677">Repeat</keyword>
<dbReference type="InterPro" id="IPR044974">
    <property type="entry name" value="Disease_R_plants"/>
</dbReference>
<dbReference type="FunFam" id="3.40.50.300:FF:001091">
    <property type="entry name" value="Probable disease resistance protein At1g61300"/>
    <property type="match status" value="1"/>
</dbReference>
<dbReference type="FunFam" id="1.10.10.10:FF:000322">
    <property type="entry name" value="Probable disease resistance protein At1g63360"/>
    <property type="match status" value="1"/>
</dbReference>
<evidence type="ECO:0000259" key="10">
    <source>
        <dbReference type="Pfam" id="PF23598"/>
    </source>
</evidence>
<evidence type="ECO:0000259" key="7">
    <source>
        <dbReference type="Pfam" id="PF00931"/>
    </source>
</evidence>
<evidence type="ECO:0000256" key="3">
    <source>
        <dbReference type="ARBA" id="ARBA00022737"/>
    </source>
</evidence>
<dbReference type="Gene3D" id="1.20.5.4130">
    <property type="match status" value="1"/>
</dbReference>
<keyword evidence="5" id="KW-0611">Plant defense</keyword>
<evidence type="ECO:0000256" key="5">
    <source>
        <dbReference type="ARBA" id="ARBA00022821"/>
    </source>
</evidence>
<dbReference type="Gene3D" id="3.80.10.10">
    <property type="entry name" value="Ribonuclease Inhibitor"/>
    <property type="match status" value="2"/>
</dbReference>
<dbReference type="InterPro" id="IPR027417">
    <property type="entry name" value="P-loop_NTPase"/>
</dbReference>
<reference evidence="11" key="1">
    <citation type="submission" date="2020-10" db="EMBL/GenBank/DDBJ databases">
        <authorList>
            <person name="Han B."/>
            <person name="Lu T."/>
            <person name="Zhao Q."/>
            <person name="Huang X."/>
            <person name="Zhao Y."/>
        </authorList>
    </citation>
    <scope>NUCLEOTIDE SEQUENCE</scope>
</reference>
<dbReference type="Pfam" id="PF18052">
    <property type="entry name" value="Rx_N"/>
    <property type="match status" value="1"/>
</dbReference>
<feature type="domain" description="Disease resistance protein winged helix" evidence="9">
    <location>
        <begin position="428"/>
        <end position="481"/>
    </location>
</feature>
<sequence>MTEAVLLAASKIGSILTEEATKADISKLSEKVVNLKELPRKIEEIGKELNMIDKVIKQIGTRSLTNELVKGLISEVRDLGYQVEDVIDIYSYYAIKLEEENRVKKIFTKAQNITVFSEIAEEITKFEKKLENVVKRKDRWLQQSQLSPNLFADIERKRSQDCILDVVQDDLVGIEENRRLLTEWLNSEEQSTKLITVSGMGGLGKTTLVKNLYEQEKNNFTAHAWIVVSQTYDVVELLRKLLRKIEDKQQPQLAELDAYDLKRKIKERLTGRKCLIVLDDVWTQEAYTQIRDAFQNLKASCVIITTRQEQVAALAHPTRQLKLKPLGYSDASSLFCRKAFYNCMDSKCPNELEKVAKSILEKCQGLPLAIACIGGMLSARPPVKDVWNDTYTQFQDELKNNHQVRAVLNLSYYDLPAHLEKCLIYLSLFPEDHLMSRDSLVRIWVAEGFAVQKDQSTTEEVADKYLRELIQRNMLEAVENDGLGMVSTFLDLQDSEIVEVPASIGNLFNLRYIGLRRTRVKSLPESISKLTNLEILDIKRTKIEKLPRGIAKVNKLRHLLADRYADEKQSEFRYFIGVQAPKGLSKLEELQTLETVEAGKDLTEQLKKLKKLRSVWIDNIFSIDCANLFTALSKMPVLSSLLLSASDEKETLCLEALKPQSEDLQKLIIRGCWADKTLECSIFQEHGKYLKYLDISWCHFQEDPLQLLAPCVPNLTYLSLYRVSSASTLVLSPDCFPQLKMLVLKRMPCVDEVEIRVGALRQIEGLYIESLVKLDKIPQGIEFLCSLKKLRLLDLHKEFRAQWNSKGMPQKMQYVRDLCI</sequence>
<dbReference type="AlphaFoldDB" id="A0A811Q7Y3"/>
<organism evidence="11 12">
    <name type="scientific">Miscanthus lutarioriparius</name>
    <dbReference type="NCBI Taxonomy" id="422564"/>
    <lineage>
        <taxon>Eukaryota</taxon>
        <taxon>Viridiplantae</taxon>
        <taxon>Streptophyta</taxon>
        <taxon>Embryophyta</taxon>
        <taxon>Tracheophyta</taxon>
        <taxon>Spermatophyta</taxon>
        <taxon>Magnoliopsida</taxon>
        <taxon>Liliopsida</taxon>
        <taxon>Poales</taxon>
        <taxon>Poaceae</taxon>
        <taxon>PACMAD clade</taxon>
        <taxon>Panicoideae</taxon>
        <taxon>Andropogonodae</taxon>
        <taxon>Andropogoneae</taxon>
        <taxon>Saccharinae</taxon>
        <taxon>Miscanthus</taxon>
    </lineage>
</organism>
<accession>A0A811Q7Y3</accession>
<name>A0A811Q7Y3_9POAL</name>
<feature type="domain" description="Disease resistance R13L4/SHOC-2-like LRR" evidence="10">
    <location>
        <begin position="502"/>
        <end position="792"/>
    </location>
</feature>
<dbReference type="InterPro" id="IPR055414">
    <property type="entry name" value="LRR_R13L4/SHOC2-like"/>
</dbReference>
<evidence type="ECO:0000259" key="8">
    <source>
        <dbReference type="Pfam" id="PF18052"/>
    </source>
</evidence>
<evidence type="ECO:0000256" key="2">
    <source>
        <dbReference type="ARBA" id="ARBA00022614"/>
    </source>
</evidence>
<dbReference type="GO" id="GO:0043531">
    <property type="term" value="F:ADP binding"/>
    <property type="evidence" value="ECO:0007669"/>
    <property type="project" value="InterPro"/>
</dbReference>
<comment type="caution">
    <text evidence="11">The sequence shown here is derived from an EMBL/GenBank/DDBJ whole genome shotgun (WGS) entry which is preliminary data.</text>
</comment>
<evidence type="ECO:0000256" key="1">
    <source>
        <dbReference type="ARBA" id="ARBA00008894"/>
    </source>
</evidence>
<dbReference type="OrthoDB" id="606096at2759"/>
<comment type="similarity">
    <text evidence="1">Belongs to the disease resistance NB-LRR family.</text>
</comment>
<dbReference type="GO" id="GO:0002758">
    <property type="term" value="P:innate immune response-activating signaling pathway"/>
    <property type="evidence" value="ECO:0007669"/>
    <property type="project" value="UniProtKB-ARBA"/>
</dbReference>
<feature type="domain" description="NB-ARC" evidence="7">
    <location>
        <begin position="181"/>
        <end position="342"/>
    </location>
</feature>
<gene>
    <name evidence="11" type="ORF">NCGR_LOCUS36473</name>
</gene>
<evidence type="ECO:0000259" key="9">
    <source>
        <dbReference type="Pfam" id="PF23559"/>
    </source>
</evidence>
<dbReference type="SUPFAM" id="SSF52047">
    <property type="entry name" value="RNI-like"/>
    <property type="match status" value="1"/>
</dbReference>
<dbReference type="InterPro" id="IPR036388">
    <property type="entry name" value="WH-like_DNA-bd_sf"/>
</dbReference>
<dbReference type="Gene3D" id="1.10.8.430">
    <property type="entry name" value="Helical domain of apoptotic protease-activating factors"/>
    <property type="match status" value="1"/>
</dbReference>
<dbReference type="Pfam" id="PF23559">
    <property type="entry name" value="WHD_DRP"/>
    <property type="match status" value="1"/>
</dbReference>
<keyword evidence="2" id="KW-0433">Leucine-rich repeat</keyword>
<dbReference type="PANTHER" id="PTHR23155:SF1046">
    <property type="entry name" value="OS11G0226933 PROTEIN"/>
    <property type="match status" value="1"/>
</dbReference>
<keyword evidence="6" id="KW-0175">Coiled coil</keyword>
<dbReference type="Gene3D" id="1.10.10.10">
    <property type="entry name" value="Winged helix-like DNA-binding domain superfamily/Winged helix DNA-binding domain"/>
    <property type="match status" value="1"/>
</dbReference>
<dbReference type="Pfam" id="PF23598">
    <property type="entry name" value="LRR_14"/>
    <property type="match status" value="1"/>
</dbReference>
<evidence type="ECO:0000313" key="12">
    <source>
        <dbReference type="Proteomes" id="UP000604825"/>
    </source>
</evidence>
<keyword evidence="12" id="KW-1185">Reference proteome</keyword>
<proteinExistence type="inferred from homology"/>
<keyword evidence="4" id="KW-0547">Nucleotide-binding</keyword>
<feature type="domain" description="Disease resistance N-terminal" evidence="8">
    <location>
        <begin position="9"/>
        <end position="102"/>
    </location>
</feature>
<dbReference type="Pfam" id="PF00931">
    <property type="entry name" value="NB-ARC"/>
    <property type="match status" value="1"/>
</dbReference>
<dbReference type="InterPro" id="IPR041118">
    <property type="entry name" value="Rx_N"/>
</dbReference>
<dbReference type="EMBL" id="CAJGYO010000009">
    <property type="protein sequence ID" value="CAD6252826.1"/>
    <property type="molecule type" value="Genomic_DNA"/>
</dbReference>
<dbReference type="Proteomes" id="UP000604825">
    <property type="component" value="Unassembled WGS sequence"/>
</dbReference>